<dbReference type="InterPro" id="IPR001845">
    <property type="entry name" value="HTH_ArsR_DNA-bd_dom"/>
</dbReference>
<dbReference type="PANTHER" id="PTHR33154">
    <property type="entry name" value="TRANSCRIPTIONAL REGULATOR, ARSR FAMILY"/>
    <property type="match status" value="1"/>
</dbReference>
<keyword evidence="3" id="KW-0804">Transcription</keyword>
<gene>
    <name evidence="5" type="ORF">MMF94_33295</name>
</gene>
<evidence type="ECO:0000256" key="3">
    <source>
        <dbReference type="ARBA" id="ARBA00023163"/>
    </source>
</evidence>
<keyword evidence="2" id="KW-0238">DNA-binding</keyword>
<name>A0ABS9TPZ6_9PSEU</name>
<sequence length="188" mass="21628">MTDQGEPRELTDPAALRALGHPLRQRILRQLHRDGPATSTSLAQVLGENTGATSYHLRQLAEHGFVEEVPERGRGRERWWQARTRDIRFPPRSRMDEEVRAAFDELGRLNVAEDVAAFARFQQQRDSLDEWGDALLFARGALRLTLPQLRQFWEDYMALYGRYAGEADPPADDSRRVLLRFVAFPDVD</sequence>
<dbReference type="SUPFAM" id="SSF46785">
    <property type="entry name" value="Winged helix' DNA-binding domain"/>
    <property type="match status" value="1"/>
</dbReference>
<dbReference type="InterPro" id="IPR036390">
    <property type="entry name" value="WH_DNA-bd_sf"/>
</dbReference>
<dbReference type="EMBL" id="JAKXMK010000035">
    <property type="protein sequence ID" value="MCH6170606.1"/>
    <property type="molecule type" value="Genomic_DNA"/>
</dbReference>
<organism evidence="5 6">
    <name type="scientific">Pseudonocardia alaniniphila</name>
    <dbReference type="NCBI Taxonomy" id="75291"/>
    <lineage>
        <taxon>Bacteria</taxon>
        <taxon>Bacillati</taxon>
        <taxon>Actinomycetota</taxon>
        <taxon>Actinomycetes</taxon>
        <taxon>Pseudonocardiales</taxon>
        <taxon>Pseudonocardiaceae</taxon>
        <taxon>Pseudonocardia</taxon>
    </lineage>
</organism>
<dbReference type="Pfam" id="PF12840">
    <property type="entry name" value="HTH_20"/>
    <property type="match status" value="1"/>
</dbReference>
<accession>A0ABS9TPZ6</accession>
<protein>
    <submittedName>
        <fullName evidence="5">Helix-turn-helix domain-containing protein</fullName>
    </submittedName>
</protein>
<dbReference type="RefSeq" id="WP_241041417.1">
    <property type="nucleotide sequence ID" value="NZ_BAAAJF010000060.1"/>
</dbReference>
<dbReference type="InterPro" id="IPR051081">
    <property type="entry name" value="HTH_MetalResp_TranReg"/>
</dbReference>
<dbReference type="CDD" id="cd00090">
    <property type="entry name" value="HTH_ARSR"/>
    <property type="match status" value="1"/>
</dbReference>
<dbReference type="SMART" id="SM00418">
    <property type="entry name" value="HTH_ARSR"/>
    <property type="match status" value="1"/>
</dbReference>
<dbReference type="PANTHER" id="PTHR33154:SF15">
    <property type="entry name" value="REGULATORY PROTEIN ARSR"/>
    <property type="match status" value="1"/>
</dbReference>
<dbReference type="InterPro" id="IPR036388">
    <property type="entry name" value="WH-like_DNA-bd_sf"/>
</dbReference>
<dbReference type="Proteomes" id="UP001299970">
    <property type="component" value="Unassembled WGS sequence"/>
</dbReference>
<reference evidence="5 6" key="1">
    <citation type="submission" date="2022-03" db="EMBL/GenBank/DDBJ databases">
        <title>Pseudonocardia alaer sp. nov., a novel actinomycete isolated from reed forest soil.</title>
        <authorList>
            <person name="Wang L."/>
        </authorList>
    </citation>
    <scope>NUCLEOTIDE SEQUENCE [LARGE SCALE GENOMIC DNA]</scope>
    <source>
        <strain evidence="5 6">Y-16303</strain>
    </source>
</reference>
<dbReference type="Gene3D" id="1.10.10.10">
    <property type="entry name" value="Winged helix-like DNA-binding domain superfamily/Winged helix DNA-binding domain"/>
    <property type="match status" value="1"/>
</dbReference>
<evidence type="ECO:0000259" key="4">
    <source>
        <dbReference type="SMART" id="SM00418"/>
    </source>
</evidence>
<evidence type="ECO:0000256" key="2">
    <source>
        <dbReference type="ARBA" id="ARBA00023125"/>
    </source>
</evidence>
<keyword evidence="6" id="KW-1185">Reference proteome</keyword>
<keyword evidence="1" id="KW-0805">Transcription regulation</keyword>
<comment type="caution">
    <text evidence="5">The sequence shown here is derived from an EMBL/GenBank/DDBJ whole genome shotgun (WGS) entry which is preliminary data.</text>
</comment>
<feature type="domain" description="HTH arsR-type" evidence="4">
    <location>
        <begin position="14"/>
        <end position="108"/>
    </location>
</feature>
<evidence type="ECO:0000256" key="1">
    <source>
        <dbReference type="ARBA" id="ARBA00023015"/>
    </source>
</evidence>
<proteinExistence type="predicted"/>
<dbReference type="InterPro" id="IPR011991">
    <property type="entry name" value="ArsR-like_HTH"/>
</dbReference>
<evidence type="ECO:0000313" key="6">
    <source>
        <dbReference type="Proteomes" id="UP001299970"/>
    </source>
</evidence>
<evidence type="ECO:0000313" key="5">
    <source>
        <dbReference type="EMBL" id="MCH6170606.1"/>
    </source>
</evidence>